<dbReference type="OrthoDB" id="3723194at2"/>
<dbReference type="InterPro" id="IPR011009">
    <property type="entry name" value="Kinase-like_dom_sf"/>
</dbReference>
<dbReference type="InterPro" id="IPR002575">
    <property type="entry name" value="Aminoglycoside_PTrfase"/>
</dbReference>
<dbReference type="PANTHER" id="PTHR21310">
    <property type="entry name" value="AMINOGLYCOSIDE PHOSPHOTRANSFERASE-RELATED-RELATED"/>
    <property type="match status" value="1"/>
</dbReference>
<protein>
    <submittedName>
        <fullName evidence="2">Phosphotransferase family enzyme</fullName>
    </submittedName>
</protein>
<dbReference type="RefSeq" id="WP_133740381.1">
    <property type="nucleotide sequence ID" value="NZ_SNYN01000002.1"/>
</dbReference>
<evidence type="ECO:0000313" key="2">
    <source>
        <dbReference type="EMBL" id="TDQ54415.1"/>
    </source>
</evidence>
<gene>
    <name evidence="2" type="ORF">EV190_102249</name>
</gene>
<name>A0A4R6V6C0_9ACTN</name>
<proteinExistence type="predicted"/>
<dbReference type="GO" id="GO:0016740">
    <property type="term" value="F:transferase activity"/>
    <property type="evidence" value="ECO:0007669"/>
    <property type="project" value="UniProtKB-KW"/>
</dbReference>
<dbReference type="AlphaFoldDB" id="A0A4R6V6C0"/>
<dbReference type="PANTHER" id="PTHR21310:SF40">
    <property type="entry name" value="AMINOGLYCOSIDE PHOSPHOTRANSFERASE DOMAIN-CONTAINING PROTEIN-RELATED"/>
    <property type="match status" value="1"/>
</dbReference>
<dbReference type="Pfam" id="PF01636">
    <property type="entry name" value="APH"/>
    <property type="match status" value="1"/>
</dbReference>
<reference evidence="2 3" key="1">
    <citation type="submission" date="2019-03" db="EMBL/GenBank/DDBJ databases">
        <title>Genomic Encyclopedia of Type Strains, Phase IV (KMG-IV): sequencing the most valuable type-strain genomes for metagenomic binning, comparative biology and taxonomic classification.</title>
        <authorList>
            <person name="Goeker M."/>
        </authorList>
    </citation>
    <scope>NUCLEOTIDE SEQUENCE [LARGE SCALE GENOMIC DNA]</scope>
    <source>
        <strain evidence="2 3">DSM 46770</strain>
    </source>
</reference>
<sequence>MTIPEPYDRILAEAGRRAGVATAGAEVVRIGENAVLRLPGKVVARISRLGQDAAAAREVAVARWLADQGVPAVRALAIDQPAFVCGRAVTWWEELPPHGPGTVTDAAVLISALHALTPPADLNLGRLDPFVRLDQRIDDATTLAENDRAWLRGHLDQLRAAWRGLPQGLPERVVHGDAWVGNIARTEDGEARLMDLERCSLGRPEWDLVSTAIKHTSFGWVSAPDYERFVEVYGYDVTAWDGFEVMRDVRELRMTLYFAQHASGDPVMDTEAKLRLDSLRGGQAPRPWTWTPSS</sequence>
<evidence type="ECO:0000313" key="3">
    <source>
        <dbReference type="Proteomes" id="UP000295281"/>
    </source>
</evidence>
<dbReference type="EMBL" id="SNYN01000002">
    <property type="protein sequence ID" value="TDQ54415.1"/>
    <property type="molecule type" value="Genomic_DNA"/>
</dbReference>
<keyword evidence="2" id="KW-0808">Transferase</keyword>
<accession>A0A4R6V6C0</accession>
<keyword evidence="3" id="KW-1185">Reference proteome</keyword>
<dbReference type="SUPFAM" id="SSF56112">
    <property type="entry name" value="Protein kinase-like (PK-like)"/>
    <property type="match status" value="1"/>
</dbReference>
<comment type="caution">
    <text evidence="2">The sequence shown here is derived from an EMBL/GenBank/DDBJ whole genome shotgun (WGS) entry which is preliminary data.</text>
</comment>
<feature type="domain" description="Aminoglycoside phosphotransferase" evidence="1">
    <location>
        <begin position="40"/>
        <end position="240"/>
    </location>
</feature>
<dbReference type="Proteomes" id="UP000295281">
    <property type="component" value="Unassembled WGS sequence"/>
</dbReference>
<dbReference type="InterPro" id="IPR051678">
    <property type="entry name" value="AGP_Transferase"/>
</dbReference>
<dbReference type="Gene3D" id="3.90.1200.10">
    <property type="match status" value="1"/>
</dbReference>
<evidence type="ECO:0000259" key="1">
    <source>
        <dbReference type="Pfam" id="PF01636"/>
    </source>
</evidence>
<organism evidence="2 3">
    <name type="scientific">Actinorugispora endophytica</name>
    <dbReference type="NCBI Taxonomy" id="1605990"/>
    <lineage>
        <taxon>Bacteria</taxon>
        <taxon>Bacillati</taxon>
        <taxon>Actinomycetota</taxon>
        <taxon>Actinomycetes</taxon>
        <taxon>Streptosporangiales</taxon>
        <taxon>Nocardiopsidaceae</taxon>
        <taxon>Actinorugispora</taxon>
    </lineage>
</organism>